<dbReference type="AlphaFoldDB" id="A0A139HMC1"/>
<sequence>MASSATTSPPPPSAAARVFAIPELFEKIFLNLIISEIFSPAFRPSLVARYTNNFLQPGYIEDQFRFLRINRHTYATITNSKPIQSLCFAPTSKEPRCPVFGCPPRVIWLSLACEKFVLGRTMLGNPVLVLGVRAKGTFEVGLDDSPCVSWRKYSVMLKRGPDLTFKVMQCLFPDSNKLGSVCKVVPVLDRNARDMYFRIERGWTLGELYDKIVEIQPGSAKRWLGDDDCHISMVYT</sequence>
<organism evidence="1 2">
    <name type="scientific">Pseudocercospora eumusae</name>
    <dbReference type="NCBI Taxonomy" id="321146"/>
    <lineage>
        <taxon>Eukaryota</taxon>
        <taxon>Fungi</taxon>
        <taxon>Dikarya</taxon>
        <taxon>Ascomycota</taxon>
        <taxon>Pezizomycotina</taxon>
        <taxon>Dothideomycetes</taxon>
        <taxon>Dothideomycetidae</taxon>
        <taxon>Mycosphaerellales</taxon>
        <taxon>Mycosphaerellaceae</taxon>
        <taxon>Pseudocercospora</taxon>
    </lineage>
</organism>
<comment type="caution">
    <text evidence="1">The sequence shown here is derived from an EMBL/GenBank/DDBJ whole genome shotgun (WGS) entry which is preliminary data.</text>
</comment>
<reference evidence="1 2" key="1">
    <citation type="submission" date="2015-07" db="EMBL/GenBank/DDBJ databases">
        <title>Comparative genomics of the Sigatoka disease complex on banana suggests a link between parallel evolutionary changes in Pseudocercospora fijiensis and Pseudocercospora eumusae and increased virulence on the banana host.</title>
        <authorList>
            <person name="Chang T.-C."/>
            <person name="Salvucci A."/>
            <person name="Crous P.W."/>
            <person name="Stergiopoulos I."/>
        </authorList>
    </citation>
    <scope>NUCLEOTIDE SEQUENCE [LARGE SCALE GENOMIC DNA]</scope>
    <source>
        <strain evidence="1 2">CBS 114824</strain>
    </source>
</reference>
<proteinExistence type="predicted"/>
<evidence type="ECO:0000313" key="1">
    <source>
        <dbReference type="EMBL" id="KXT03532.1"/>
    </source>
</evidence>
<protein>
    <submittedName>
        <fullName evidence="1">Uncharacterized protein</fullName>
    </submittedName>
</protein>
<dbReference type="EMBL" id="LFZN01000030">
    <property type="protein sequence ID" value="KXT03532.1"/>
    <property type="molecule type" value="Genomic_DNA"/>
</dbReference>
<accession>A0A139HMC1</accession>
<keyword evidence="2" id="KW-1185">Reference proteome</keyword>
<evidence type="ECO:0000313" key="2">
    <source>
        <dbReference type="Proteomes" id="UP000070133"/>
    </source>
</evidence>
<dbReference type="Proteomes" id="UP000070133">
    <property type="component" value="Unassembled WGS sequence"/>
</dbReference>
<dbReference type="OrthoDB" id="3647341at2759"/>
<name>A0A139HMC1_9PEZI</name>
<gene>
    <name evidence="1" type="ORF">AC578_1613</name>
</gene>